<proteinExistence type="predicted"/>
<protein>
    <submittedName>
        <fullName evidence="2">Uncharacterized protein</fullName>
    </submittedName>
</protein>
<accession>A0A653A3W6</accession>
<dbReference type="EMBL" id="UPXX01000013">
    <property type="protein sequence ID" value="VBB42342.1"/>
    <property type="molecule type" value="Genomic_DNA"/>
</dbReference>
<name>A0A653A3W6_UNCDX</name>
<gene>
    <name evidence="2" type="ORF">TRIP_B200482</name>
</gene>
<dbReference type="AlphaFoldDB" id="A0A653A3W6"/>
<reference evidence="2" key="1">
    <citation type="submission" date="2018-07" db="EMBL/GenBank/DDBJ databases">
        <authorList>
            <consortium name="Genoscope - CEA"/>
            <person name="William W."/>
        </authorList>
    </citation>
    <scope>NUCLEOTIDE SEQUENCE</scope>
    <source>
        <strain evidence="2">IK1</strain>
    </source>
</reference>
<feature type="compositionally biased region" description="Basic residues" evidence="1">
    <location>
        <begin position="32"/>
        <end position="42"/>
    </location>
</feature>
<evidence type="ECO:0000313" key="2">
    <source>
        <dbReference type="EMBL" id="VBB42342.1"/>
    </source>
</evidence>
<evidence type="ECO:0000256" key="1">
    <source>
        <dbReference type="SAM" id="MobiDB-lite"/>
    </source>
</evidence>
<feature type="region of interest" description="Disordered" evidence="1">
    <location>
        <begin position="22"/>
        <end position="55"/>
    </location>
</feature>
<organism evidence="2">
    <name type="scientific">Uncultured Desulfatiglans sp</name>
    <dbReference type="NCBI Taxonomy" id="1748965"/>
    <lineage>
        <taxon>Bacteria</taxon>
        <taxon>Pseudomonadati</taxon>
        <taxon>Thermodesulfobacteriota</taxon>
        <taxon>Desulfobacteria</taxon>
        <taxon>Desulfatiglandales</taxon>
        <taxon>Desulfatiglandaceae</taxon>
        <taxon>Desulfatiglans</taxon>
        <taxon>environmental samples</taxon>
    </lineage>
</organism>
<sequence length="55" mass="6302">MTPTVFSRLTVGKFNEKGASFTTDWAEPEGKRPHRRSGRRLRSGRDNLHRTAQFG</sequence>